<feature type="region of interest" description="Disordered" evidence="1">
    <location>
        <begin position="1"/>
        <end position="34"/>
    </location>
</feature>
<gene>
    <name evidence="2" type="ORF">C2G38_2033331</name>
</gene>
<reference evidence="2 3" key="1">
    <citation type="submission" date="2018-06" db="EMBL/GenBank/DDBJ databases">
        <title>Comparative genomics reveals the genomic features of Rhizophagus irregularis, R. cerebriforme, R. diaphanum and Gigaspora rosea, and their symbiotic lifestyle signature.</title>
        <authorList>
            <person name="Morin E."/>
            <person name="San Clemente H."/>
            <person name="Chen E.C.H."/>
            <person name="De La Providencia I."/>
            <person name="Hainaut M."/>
            <person name="Kuo A."/>
            <person name="Kohler A."/>
            <person name="Murat C."/>
            <person name="Tang N."/>
            <person name="Roy S."/>
            <person name="Loubradou J."/>
            <person name="Henrissat B."/>
            <person name="Grigoriev I.V."/>
            <person name="Corradi N."/>
            <person name="Roux C."/>
            <person name="Martin F.M."/>
        </authorList>
    </citation>
    <scope>NUCLEOTIDE SEQUENCE [LARGE SCALE GENOMIC DNA]</scope>
    <source>
        <strain evidence="2 3">DAOM 194757</strain>
    </source>
</reference>
<accession>A0A397VJR7</accession>
<evidence type="ECO:0000313" key="2">
    <source>
        <dbReference type="EMBL" id="RIB22735.1"/>
    </source>
</evidence>
<dbReference type="AlphaFoldDB" id="A0A397VJR7"/>
<evidence type="ECO:0000313" key="3">
    <source>
        <dbReference type="Proteomes" id="UP000266673"/>
    </source>
</evidence>
<comment type="caution">
    <text evidence="2">The sequence shown here is derived from an EMBL/GenBank/DDBJ whole genome shotgun (WGS) entry which is preliminary data.</text>
</comment>
<dbReference type="EMBL" id="QKWP01000295">
    <property type="protein sequence ID" value="RIB22735.1"/>
    <property type="molecule type" value="Genomic_DNA"/>
</dbReference>
<evidence type="ECO:0000256" key="1">
    <source>
        <dbReference type="SAM" id="MobiDB-lite"/>
    </source>
</evidence>
<protein>
    <submittedName>
        <fullName evidence="2">Uncharacterized protein</fullName>
    </submittedName>
</protein>
<organism evidence="2 3">
    <name type="scientific">Gigaspora rosea</name>
    <dbReference type="NCBI Taxonomy" id="44941"/>
    <lineage>
        <taxon>Eukaryota</taxon>
        <taxon>Fungi</taxon>
        <taxon>Fungi incertae sedis</taxon>
        <taxon>Mucoromycota</taxon>
        <taxon>Glomeromycotina</taxon>
        <taxon>Glomeromycetes</taxon>
        <taxon>Diversisporales</taxon>
        <taxon>Gigasporaceae</taxon>
        <taxon>Gigaspora</taxon>
    </lineage>
</organism>
<keyword evidence="3" id="KW-1185">Reference proteome</keyword>
<dbReference type="Proteomes" id="UP000266673">
    <property type="component" value="Unassembled WGS sequence"/>
</dbReference>
<name>A0A397VJR7_9GLOM</name>
<proteinExistence type="predicted"/>
<sequence length="102" mass="11634">MTKKIKHALDRTRPTTAAQNKMSDYKNKNKTKGKKKVKFVDSPVVANFDNKSQEVVLTKKLRPVNEKLEGREYGVSVKKRTSEVCSTWNKAIKIELGLKKQA</sequence>